<dbReference type="InterPro" id="IPR043128">
    <property type="entry name" value="Rev_trsase/Diguanyl_cyclase"/>
</dbReference>
<dbReference type="InterPro" id="IPR043502">
    <property type="entry name" value="DNA/RNA_pol_sf"/>
</dbReference>
<dbReference type="PANTHER" id="PTHR47331">
    <property type="entry name" value="PHD-TYPE DOMAIN-CONTAINING PROTEIN"/>
    <property type="match status" value="1"/>
</dbReference>
<name>A0A5S6R2K9_TRIMR</name>
<dbReference type="CDD" id="cd01644">
    <property type="entry name" value="RT_pepA17"/>
    <property type="match status" value="1"/>
</dbReference>
<dbReference type="Proteomes" id="UP000046395">
    <property type="component" value="Unassembled WGS sequence"/>
</dbReference>
<feature type="domain" description="Reverse transcriptase" evidence="1">
    <location>
        <begin position="422"/>
        <end position="538"/>
    </location>
</feature>
<dbReference type="AlphaFoldDB" id="A0A5S6R2K9"/>
<accession>A0A5S6R2K9</accession>
<evidence type="ECO:0000313" key="3">
    <source>
        <dbReference type="WBParaSite" id="TMUE_3000013881.1"/>
    </source>
</evidence>
<organism evidence="2 3">
    <name type="scientific">Trichuris muris</name>
    <name type="common">Mouse whipworm</name>
    <dbReference type="NCBI Taxonomy" id="70415"/>
    <lineage>
        <taxon>Eukaryota</taxon>
        <taxon>Metazoa</taxon>
        <taxon>Ecdysozoa</taxon>
        <taxon>Nematoda</taxon>
        <taxon>Enoplea</taxon>
        <taxon>Dorylaimia</taxon>
        <taxon>Trichinellida</taxon>
        <taxon>Trichuridae</taxon>
        <taxon>Trichuris</taxon>
    </lineage>
</organism>
<evidence type="ECO:0000313" key="2">
    <source>
        <dbReference type="Proteomes" id="UP000046395"/>
    </source>
</evidence>
<evidence type="ECO:0000259" key="1">
    <source>
        <dbReference type="Pfam" id="PF00078"/>
    </source>
</evidence>
<protein>
    <submittedName>
        <fullName evidence="3">Peptidase A2 domain-containing protein</fullName>
    </submittedName>
</protein>
<dbReference type="Pfam" id="PF00078">
    <property type="entry name" value="RVT_1"/>
    <property type="match status" value="1"/>
</dbReference>
<dbReference type="Gene3D" id="3.30.70.270">
    <property type="match status" value="1"/>
</dbReference>
<proteinExistence type="predicted"/>
<reference evidence="3" key="1">
    <citation type="submission" date="2019-12" db="UniProtKB">
        <authorList>
            <consortium name="WormBaseParasite"/>
        </authorList>
    </citation>
    <scope>IDENTIFICATION</scope>
</reference>
<dbReference type="InterPro" id="IPR000477">
    <property type="entry name" value="RT_dom"/>
</dbReference>
<dbReference type="InterPro" id="IPR021109">
    <property type="entry name" value="Peptidase_aspartic_dom_sf"/>
</dbReference>
<dbReference type="Gene3D" id="3.10.10.10">
    <property type="entry name" value="HIV Type 1 Reverse Transcriptase, subunit A, domain 1"/>
    <property type="match status" value="1"/>
</dbReference>
<sequence length="573" mass="64116">MRKCAVSGCKGAHHTLIHGAPRIYAAAAAQQSSSPANNAQELVSTSVQSAAVTGRSSKFQVLCAVVPVRVTFGAATCHTFALLDSGAEVSVMSESLSKKLKMVGRRRALNIRTISGVVQVTAVESQCAISAQDGSTSFEVDPVIVVPKLDLAYRSASCKALKSKWTHLADLPLHDVTEQDVELLIGMNVPLAHRHYDMRIPRTGSSGPVGLRTPFGWTVVGRIPTVEECMEPSIGHVCIRRHICTPLPGLEQLKQYIERFWEIESFGTVNKERMLPEDQAAMDMLRRSTRFTGSRYEVGMLWKSRCIQLPDNRSAILRRFYRAERRLMSEPWLAKAYTEQMEENLRLGHIEKVDEATAECKVGRTWFLPHQAVTSRQKPGKVRVVFDASARYAGVSLNDCLIKGPDFSTDLTGLLLRFRRGRIPLSADIEKMYHQVEEPLADRSALQFFWRRPGSQKRPDVYRMRVHAFGVTCSPACCIYALRQATEAYRKIYPLAADRILRNMYVDNLLVSTDTILQAQQIYRQLVEILSSSGFRLRQLAPSSRELLADIPASERADPQVDLSREALGKDKV</sequence>
<dbReference type="Gene3D" id="2.40.70.10">
    <property type="entry name" value="Acid Proteases"/>
    <property type="match status" value="1"/>
</dbReference>
<dbReference type="SUPFAM" id="SSF56672">
    <property type="entry name" value="DNA/RNA polymerases"/>
    <property type="match status" value="1"/>
</dbReference>
<keyword evidence="2" id="KW-1185">Reference proteome</keyword>
<dbReference type="PANTHER" id="PTHR47331:SF1">
    <property type="entry name" value="GAG-LIKE PROTEIN"/>
    <property type="match status" value="1"/>
</dbReference>
<dbReference type="WBParaSite" id="TMUE_3000013881.1">
    <property type="protein sequence ID" value="TMUE_3000013881.1"/>
    <property type="gene ID" value="WBGene00302060"/>
</dbReference>
<dbReference type="STRING" id="70415.A0A5S6R2K9"/>
<dbReference type="CDD" id="cd00303">
    <property type="entry name" value="retropepsin_like"/>
    <property type="match status" value="1"/>
</dbReference>